<dbReference type="CDD" id="cd00075">
    <property type="entry name" value="HATPase"/>
    <property type="match status" value="1"/>
</dbReference>
<comment type="subcellular location">
    <subcellularLocation>
        <location evidence="2">Membrane</location>
    </subcellularLocation>
</comment>
<evidence type="ECO:0000313" key="11">
    <source>
        <dbReference type="Proteomes" id="UP000644115"/>
    </source>
</evidence>
<protein>
    <recommendedName>
        <fullName evidence="3">histidine kinase</fullName>
        <ecNumber evidence="3">2.7.13.3</ecNumber>
    </recommendedName>
</protein>
<evidence type="ECO:0000256" key="2">
    <source>
        <dbReference type="ARBA" id="ARBA00004370"/>
    </source>
</evidence>
<dbReference type="SUPFAM" id="SSF55785">
    <property type="entry name" value="PYP-like sensor domain (PAS domain)"/>
    <property type="match status" value="1"/>
</dbReference>
<evidence type="ECO:0000256" key="5">
    <source>
        <dbReference type="ARBA" id="ARBA00022679"/>
    </source>
</evidence>
<dbReference type="InterPro" id="IPR003661">
    <property type="entry name" value="HisK_dim/P_dom"/>
</dbReference>
<dbReference type="Gene3D" id="1.10.287.130">
    <property type="match status" value="1"/>
</dbReference>
<evidence type="ECO:0000256" key="4">
    <source>
        <dbReference type="ARBA" id="ARBA00022553"/>
    </source>
</evidence>
<evidence type="ECO:0000313" key="10">
    <source>
        <dbReference type="EMBL" id="MBC5999910.1"/>
    </source>
</evidence>
<keyword evidence="4" id="KW-0597">Phosphoprotein</keyword>
<feature type="domain" description="Histidine kinase" evidence="9">
    <location>
        <begin position="207"/>
        <end position="433"/>
    </location>
</feature>
<keyword evidence="5" id="KW-0808">Transferase</keyword>
<comment type="catalytic activity">
    <reaction evidence="1">
        <text>ATP + protein L-histidine = ADP + protein N-phospho-L-histidine.</text>
        <dbReference type="EC" id="2.7.13.3"/>
    </reaction>
</comment>
<keyword evidence="11" id="KW-1185">Reference proteome</keyword>
<dbReference type="GO" id="GO:0000155">
    <property type="term" value="F:phosphorelay sensor kinase activity"/>
    <property type="evidence" value="ECO:0007669"/>
    <property type="project" value="InterPro"/>
</dbReference>
<evidence type="ECO:0000256" key="6">
    <source>
        <dbReference type="ARBA" id="ARBA00022777"/>
    </source>
</evidence>
<keyword evidence="6 10" id="KW-0418">Kinase</keyword>
<sequence length="435" mass="49449">MTRYLRATPTYFLEPFLWGAIKSVFSIAETVVPVTSSYYVTEILMSNLVNFCILVIYVVYTQQESSLASSLYRTVVDNSKDVIFYYKLQPYEAFEYISPSIREVTGYPQSAFYDNPNMFQTLTSYRQAEEIRDLFTAKFPARDRIVIEMTNKNGESFWGEFTCTIIRKKTTNEPIALEGSFRDITSIKSAELNQIEATKSRNMLLSYISHELRTPITSIAGYLTAISDGTISSKEEKHEAMEIITAKTLILKKLVDDLGQLSKMQTHQFTFDFTLCTITDAADLLITSNIGDARAAGFEISIDYDEITLSHYWAVLDLDRINQVFSNLITNAIKYSDTHKEMHITFKVDDAAENFIVSVSDKGMGIRESQLAHVFDQFYRAENNQKNGHTQIEGRGLGLTLCKEIMLAHQGDIYAESTFGEGSTFTFIIPLYKEV</sequence>
<gene>
    <name evidence="10" type="ORF">H8876_07855</name>
</gene>
<dbReference type="EMBL" id="JACRWC010000100">
    <property type="protein sequence ID" value="MBC5999910.1"/>
    <property type="molecule type" value="Genomic_DNA"/>
</dbReference>
<dbReference type="EC" id="2.7.13.3" evidence="3"/>
<organism evidence="10 11">
    <name type="scientific">Lentihominibacter faecis</name>
    <dbReference type="NCBI Taxonomy" id="2764712"/>
    <lineage>
        <taxon>Bacteria</taxon>
        <taxon>Bacillati</taxon>
        <taxon>Bacillota</taxon>
        <taxon>Clostridia</taxon>
        <taxon>Peptostreptococcales</taxon>
        <taxon>Anaerovoracaceae</taxon>
        <taxon>Lentihominibacter</taxon>
    </lineage>
</organism>
<dbReference type="InterPro" id="IPR000014">
    <property type="entry name" value="PAS"/>
</dbReference>
<dbReference type="InterPro" id="IPR035965">
    <property type="entry name" value="PAS-like_dom_sf"/>
</dbReference>
<dbReference type="NCBIfam" id="TIGR00229">
    <property type="entry name" value="sensory_box"/>
    <property type="match status" value="1"/>
</dbReference>
<dbReference type="FunFam" id="1.10.287.130:FF:000001">
    <property type="entry name" value="Two-component sensor histidine kinase"/>
    <property type="match status" value="1"/>
</dbReference>
<dbReference type="Pfam" id="PF00512">
    <property type="entry name" value="HisKA"/>
    <property type="match status" value="1"/>
</dbReference>
<accession>A0A923NBU3</accession>
<dbReference type="SMART" id="SM00388">
    <property type="entry name" value="HisKA"/>
    <property type="match status" value="1"/>
</dbReference>
<dbReference type="SMART" id="SM00387">
    <property type="entry name" value="HATPase_c"/>
    <property type="match status" value="1"/>
</dbReference>
<dbReference type="Gene3D" id="3.30.450.20">
    <property type="entry name" value="PAS domain"/>
    <property type="match status" value="1"/>
</dbReference>
<dbReference type="InterPro" id="IPR036890">
    <property type="entry name" value="HATPase_C_sf"/>
</dbReference>
<dbReference type="Pfam" id="PF02518">
    <property type="entry name" value="HATPase_c"/>
    <property type="match status" value="1"/>
</dbReference>
<proteinExistence type="predicted"/>
<name>A0A923NBU3_9FIRM</name>
<dbReference type="SUPFAM" id="SSF47384">
    <property type="entry name" value="Homodimeric domain of signal transducing histidine kinase"/>
    <property type="match status" value="1"/>
</dbReference>
<dbReference type="InterPro" id="IPR003594">
    <property type="entry name" value="HATPase_dom"/>
</dbReference>
<dbReference type="InterPro" id="IPR004358">
    <property type="entry name" value="Sig_transdc_His_kin-like_C"/>
</dbReference>
<dbReference type="FunFam" id="3.30.565.10:FF:000006">
    <property type="entry name" value="Sensor histidine kinase WalK"/>
    <property type="match status" value="1"/>
</dbReference>
<dbReference type="CDD" id="cd00082">
    <property type="entry name" value="HisKA"/>
    <property type="match status" value="1"/>
</dbReference>
<dbReference type="PRINTS" id="PR00344">
    <property type="entry name" value="BCTRLSENSOR"/>
</dbReference>
<dbReference type="Proteomes" id="UP000644115">
    <property type="component" value="Unassembled WGS sequence"/>
</dbReference>
<dbReference type="InterPro" id="IPR036097">
    <property type="entry name" value="HisK_dim/P_sf"/>
</dbReference>
<keyword evidence="7" id="KW-0902">Two-component regulatory system</keyword>
<dbReference type="GO" id="GO:0016020">
    <property type="term" value="C:membrane"/>
    <property type="evidence" value="ECO:0007669"/>
    <property type="project" value="UniProtKB-SubCell"/>
</dbReference>
<dbReference type="PROSITE" id="PS50109">
    <property type="entry name" value="HIS_KIN"/>
    <property type="match status" value="1"/>
</dbReference>
<evidence type="ECO:0000256" key="8">
    <source>
        <dbReference type="ARBA" id="ARBA00023136"/>
    </source>
</evidence>
<dbReference type="InterPro" id="IPR005467">
    <property type="entry name" value="His_kinase_dom"/>
</dbReference>
<evidence type="ECO:0000256" key="7">
    <source>
        <dbReference type="ARBA" id="ARBA00023012"/>
    </source>
</evidence>
<dbReference type="PANTHER" id="PTHR43711">
    <property type="entry name" value="TWO-COMPONENT HISTIDINE KINASE"/>
    <property type="match status" value="1"/>
</dbReference>
<keyword evidence="8" id="KW-0472">Membrane</keyword>
<dbReference type="InterPro" id="IPR050736">
    <property type="entry name" value="Sensor_HK_Regulatory"/>
</dbReference>
<evidence type="ECO:0000256" key="3">
    <source>
        <dbReference type="ARBA" id="ARBA00012438"/>
    </source>
</evidence>
<dbReference type="Gene3D" id="3.30.565.10">
    <property type="entry name" value="Histidine kinase-like ATPase, C-terminal domain"/>
    <property type="match status" value="1"/>
</dbReference>
<evidence type="ECO:0000259" key="9">
    <source>
        <dbReference type="PROSITE" id="PS50109"/>
    </source>
</evidence>
<reference evidence="10" key="1">
    <citation type="submission" date="2020-08" db="EMBL/GenBank/DDBJ databases">
        <authorList>
            <person name="Liu C."/>
            <person name="Sun Q."/>
        </authorList>
    </citation>
    <scope>NUCLEOTIDE SEQUENCE</scope>
    <source>
        <strain evidence="10">BX16</strain>
    </source>
</reference>
<dbReference type="AlphaFoldDB" id="A0A923NBU3"/>
<comment type="caution">
    <text evidence="10">The sequence shown here is derived from an EMBL/GenBank/DDBJ whole genome shotgun (WGS) entry which is preliminary data.</text>
</comment>
<evidence type="ECO:0000256" key="1">
    <source>
        <dbReference type="ARBA" id="ARBA00000085"/>
    </source>
</evidence>
<dbReference type="PANTHER" id="PTHR43711:SF1">
    <property type="entry name" value="HISTIDINE KINASE 1"/>
    <property type="match status" value="1"/>
</dbReference>
<dbReference type="SUPFAM" id="SSF55874">
    <property type="entry name" value="ATPase domain of HSP90 chaperone/DNA topoisomerase II/histidine kinase"/>
    <property type="match status" value="1"/>
</dbReference>